<sequence>MHGRPGKTAIFEQFAADGIDYMFGNPGTVEQGLLDAGAEFDLDYLLALHEGVAVGMADGYARATQRPGLVQLHSGVGLGNGIGMLYQAKRGGSPLVVVVGEAGVSYDAMDGQMAADLVAMAKPVTKYATRVLDPSSTLRVLRRAIKIAMTPPRGPVVVVLPADVMDQLTTEQVVPTSIPNTRVVPEPSLVAAAATTLLAGDRRLVLMGDGVATSGAQRELTEVAEALDAPVWGVNSSEFNFDATHRLYGGALGHMFGADSARVVADADSVLIVGTYVFPEVFPTLENPFKPDAKIVHIDLDSYEIAKNHPVDIGIVADPKLTLSALGRELLRQRPGTLPARTEVRTRLTHPEPPLEQDTVLDRFVRRLAGRAPEDLVVFDEALTASAPLAKYLPPREAGRFFQTRGGSLGVGIPGALGIKLARPDLPVVAFTGDGGSMYTFQALWTAARYGIGAKFVICNNRRYHLLDLNIEQYWRELGMEPHSFPAAFDLSNPDIQFTELAGALGVPARRVERLYEVDSTVETMLSHDGPFLIDLVID</sequence>
<evidence type="ECO:0000259" key="6">
    <source>
        <dbReference type="Pfam" id="PF02775"/>
    </source>
</evidence>
<gene>
    <name evidence="8" type="ORF">SAMN05216174_105239</name>
</gene>
<dbReference type="Pfam" id="PF02776">
    <property type="entry name" value="TPP_enzyme_N"/>
    <property type="match status" value="1"/>
</dbReference>
<dbReference type="GO" id="GO:0009099">
    <property type="term" value="P:L-valine biosynthetic process"/>
    <property type="evidence" value="ECO:0007669"/>
    <property type="project" value="TreeGrafter"/>
</dbReference>
<dbReference type="GO" id="GO:0000287">
    <property type="term" value="F:magnesium ion binding"/>
    <property type="evidence" value="ECO:0007669"/>
    <property type="project" value="InterPro"/>
</dbReference>
<dbReference type="GO" id="GO:0003984">
    <property type="term" value="F:acetolactate synthase activity"/>
    <property type="evidence" value="ECO:0007669"/>
    <property type="project" value="TreeGrafter"/>
</dbReference>
<feature type="domain" description="Thiamine pyrophosphate enzyme N-terminal TPP-binding" evidence="7">
    <location>
        <begin position="6"/>
        <end position="113"/>
    </location>
</feature>
<evidence type="ECO:0000256" key="2">
    <source>
        <dbReference type="ARBA" id="ARBA00007812"/>
    </source>
</evidence>
<evidence type="ECO:0000256" key="4">
    <source>
        <dbReference type="RuleBase" id="RU362132"/>
    </source>
</evidence>
<dbReference type="AlphaFoldDB" id="A0A1G6QE88"/>
<evidence type="ECO:0000256" key="1">
    <source>
        <dbReference type="ARBA" id="ARBA00001964"/>
    </source>
</evidence>
<dbReference type="Proteomes" id="UP000199501">
    <property type="component" value="Unassembled WGS sequence"/>
</dbReference>
<protein>
    <submittedName>
        <fullName evidence="8">Benzoylformate decarboxylase</fullName>
    </submittedName>
</protein>
<dbReference type="GO" id="GO:0009097">
    <property type="term" value="P:isoleucine biosynthetic process"/>
    <property type="evidence" value="ECO:0007669"/>
    <property type="project" value="TreeGrafter"/>
</dbReference>
<keyword evidence="9" id="KW-1185">Reference proteome</keyword>
<dbReference type="PANTHER" id="PTHR18968">
    <property type="entry name" value="THIAMINE PYROPHOSPHATE ENZYMES"/>
    <property type="match status" value="1"/>
</dbReference>
<evidence type="ECO:0000313" key="9">
    <source>
        <dbReference type="Proteomes" id="UP000199501"/>
    </source>
</evidence>
<dbReference type="SUPFAM" id="SSF52518">
    <property type="entry name" value="Thiamin diphosphate-binding fold (THDP-binding)"/>
    <property type="match status" value="2"/>
</dbReference>
<dbReference type="InterPro" id="IPR011766">
    <property type="entry name" value="TPP_enzyme_TPP-bd"/>
</dbReference>
<comment type="similarity">
    <text evidence="2 4">Belongs to the TPP enzyme family.</text>
</comment>
<evidence type="ECO:0000259" key="5">
    <source>
        <dbReference type="Pfam" id="PF00205"/>
    </source>
</evidence>
<dbReference type="RefSeq" id="WP_091450273.1">
    <property type="nucleotide sequence ID" value="NZ_FMZZ01000005.1"/>
</dbReference>
<organism evidence="8 9">
    <name type="scientific">Actinokineospora iranica</name>
    <dbReference type="NCBI Taxonomy" id="1271860"/>
    <lineage>
        <taxon>Bacteria</taxon>
        <taxon>Bacillati</taxon>
        <taxon>Actinomycetota</taxon>
        <taxon>Actinomycetes</taxon>
        <taxon>Pseudonocardiales</taxon>
        <taxon>Pseudonocardiaceae</taxon>
        <taxon>Actinokineospora</taxon>
    </lineage>
</organism>
<evidence type="ECO:0000256" key="3">
    <source>
        <dbReference type="ARBA" id="ARBA00023052"/>
    </source>
</evidence>
<keyword evidence="3 4" id="KW-0786">Thiamine pyrophosphate</keyword>
<proteinExistence type="inferred from homology"/>
<evidence type="ECO:0000259" key="7">
    <source>
        <dbReference type="Pfam" id="PF02776"/>
    </source>
</evidence>
<comment type="cofactor">
    <cofactor evidence="1">
        <name>thiamine diphosphate</name>
        <dbReference type="ChEBI" id="CHEBI:58937"/>
    </cofactor>
</comment>
<name>A0A1G6QE88_9PSEU</name>
<dbReference type="InterPro" id="IPR012001">
    <property type="entry name" value="Thiamin_PyroP_enz_TPP-bd_dom"/>
</dbReference>
<dbReference type="GO" id="GO:0030976">
    <property type="term" value="F:thiamine pyrophosphate binding"/>
    <property type="evidence" value="ECO:0007669"/>
    <property type="project" value="InterPro"/>
</dbReference>
<dbReference type="PROSITE" id="PS00187">
    <property type="entry name" value="TPP_ENZYMES"/>
    <property type="match status" value="1"/>
</dbReference>
<dbReference type="EMBL" id="FMZZ01000005">
    <property type="protein sequence ID" value="SDC90618.1"/>
    <property type="molecule type" value="Genomic_DNA"/>
</dbReference>
<feature type="domain" description="Thiamine pyrophosphate enzyme TPP-binding" evidence="6">
    <location>
        <begin position="389"/>
        <end position="535"/>
    </location>
</feature>
<dbReference type="GO" id="GO:0050660">
    <property type="term" value="F:flavin adenine dinucleotide binding"/>
    <property type="evidence" value="ECO:0007669"/>
    <property type="project" value="TreeGrafter"/>
</dbReference>
<dbReference type="CDD" id="cd02002">
    <property type="entry name" value="TPP_BFDC"/>
    <property type="match status" value="1"/>
</dbReference>
<evidence type="ECO:0000313" key="8">
    <source>
        <dbReference type="EMBL" id="SDC90618.1"/>
    </source>
</evidence>
<dbReference type="STRING" id="1271860.SAMN05216174_105239"/>
<dbReference type="CDD" id="cd07035">
    <property type="entry name" value="TPP_PYR_POX_like"/>
    <property type="match status" value="1"/>
</dbReference>
<dbReference type="OrthoDB" id="2443624at2"/>
<dbReference type="Pfam" id="PF02775">
    <property type="entry name" value="TPP_enzyme_C"/>
    <property type="match status" value="1"/>
</dbReference>
<dbReference type="GO" id="GO:0005948">
    <property type="term" value="C:acetolactate synthase complex"/>
    <property type="evidence" value="ECO:0007669"/>
    <property type="project" value="TreeGrafter"/>
</dbReference>
<dbReference type="Gene3D" id="3.40.50.1220">
    <property type="entry name" value="TPP-binding domain"/>
    <property type="match status" value="1"/>
</dbReference>
<accession>A0A1G6QE88</accession>
<dbReference type="Pfam" id="PF00205">
    <property type="entry name" value="TPP_enzyme_M"/>
    <property type="match status" value="1"/>
</dbReference>
<dbReference type="Gene3D" id="3.40.50.970">
    <property type="match status" value="2"/>
</dbReference>
<dbReference type="InterPro" id="IPR045229">
    <property type="entry name" value="TPP_enz"/>
</dbReference>
<dbReference type="SUPFAM" id="SSF52467">
    <property type="entry name" value="DHS-like NAD/FAD-binding domain"/>
    <property type="match status" value="1"/>
</dbReference>
<dbReference type="PANTHER" id="PTHR18968:SF13">
    <property type="entry name" value="ACETOLACTATE SYNTHASE CATALYTIC SUBUNIT, MITOCHONDRIAL"/>
    <property type="match status" value="1"/>
</dbReference>
<reference evidence="9" key="1">
    <citation type="submission" date="2016-10" db="EMBL/GenBank/DDBJ databases">
        <authorList>
            <person name="Varghese N."/>
            <person name="Submissions S."/>
        </authorList>
    </citation>
    <scope>NUCLEOTIDE SEQUENCE [LARGE SCALE GENOMIC DNA]</scope>
    <source>
        <strain evidence="9">IBRC-M 10403</strain>
    </source>
</reference>
<dbReference type="InterPro" id="IPR029035">
    <property type="entry name" value="DHS-like_NAD/FAD-binding_dom"/>
</dbReference>
<dbReference type="InterPro" id="IPR000399">
    <property type="entry name" value="TPP-bd_CS"/>
</dbReference>
<dbReference type="InterPro" id="IPR029061">
    <property type="entry name" value="THDP-binding"/>
</dbReference>
<feature type="domain" description="Thiamine pyrophosphate enzyme central" evidence="5">
    <location>
        <begin position="190"/>
        <end position="326"/>
    </location>
</feature>
<dbReference type="InterPro" id="IPR012000">
    <property type="entry name" value="Thiamin_PyroP_enz_cen_dom"/>
</dbReference>